<organism evidence="3 4">
    <name type="scientific">Cryptococcus amylolentus CBS 6039</name>
    <dbReference type="NCBI Taxonomy" id="1295533"/>
    <lineage>
        <taxon>Eukaryota</taxon>
        <taxon>Fungi</taxon>
        <taxon>Dikarya</taxon>
        <taxon>Basidiomycota</taxon>
        <taxon>Agaricomycotina</taxon>
        <taxon>Tremellomycetes</taxon>
        <taxon>Tremellales</taxon>
        <taxon>Cryptococcaceae</taxon>
        <taxon>Cryptococcus</taxon>
    </lineage>
</organism>
<feature type="compositionally biased region" description="Polar residues" evidence="2">
    <location>
        <begin position="107"/>
        <end position="121"/>
    </location>
</feature>
<sequence>MKKLESTNRELSSTLKDRDDTIEALSKVREEQNHQAAEKAERIRLLEMQLSAMESLVQATEESEAEVYGRRYQRQPAWSSSGVTTAEASEGASMPEVQSGHDGYFQTDLQYGTQMETSGEQ</sequence>
<dbReference type="AlphaFoldDB" id="A0A1E3HN47"/>
<dbReference type="EMBL" id="AWGJ01000008">
    <property type="protein sequence ID" value="ODN77146.1"/>
    <property type="molecule type" value="Genomic_DNA"/>
</dbReference>
<protein>
    <submittedName>
        <fullName evidence="3">Uncharacterized protein</fullName>
    </submittedName>
</protein>
<reference evidence="3 4" key="1">
    <citation type="submission" date="2016-06" db="EMBL/GenBank/DDBJ databases">
        <title>Evolution of pathogenesis and genome organization in the Tremellales.</title>
        <authorList>
            <person name="Cuomo C."/>
            <person name="Litvintseva A."/>
            <person name="Heitman J."/>
            <person name="Chen Y."/>
            <person name="Sun S."/>
            <person name="Springer D."/>
            <person name="Dromer F."/>
            <person name="Young S."/>
            <person name="Zeng Q."/>
            <person name="Chapman S."/>
            <person name="Gujja S."/>
            <person name="Saif S."/>
            <person name="Birren B."/>
        </authorList>
    </citation>
    <scope>NUCLEOTIDE SEQUENCE [LARGE SCALE GENOMIC DNA]</scope>
    <source>
        <strain evidence="3 4">CBS 6039</strain>
    </source>
</reference>
<proteinExistence type="predicted"/>
<dbReference type="RefSeq" id="XP_018992520.1">
    <property type="nucleotide sequence ID" value="XM_019140029.1"/>
</dbReference>
<evidence type="ECO:0000256" key="2">
    <source>
        <dbReference type="SAM" id="MobiDB-lite"/>
    </source>
</evidence>
<evidence type="ECO:0000313" key="4">
    <source>
        <dbReference type="Proteomes" id="UP000094065"/>
    </source>
</evidence>
<name>A0A1E3HN47_9TREE</name>
<accession>A0A1E3HN47</accession>
<comment type="caution">
    <text evidence="3">The sequence shown here is derived from an EMBL/GenBank/DDBJ whole genome shotgun (WGS) entry which is preliminary data.</text>
</comment>
<gene>
    <name evidence="3" type="ORF">L202_05675</name>
</gene>
<evidence type="ECO:0000313" key="3">
    <source>
        <dbReference type="EMBL" id="ODN77146.1"/>
    </source>
</evidence>
<dbReference type="Proteomes" id="UP000094065">
    <property type="component" value="Unassembled WGS sequence"/>
</dbReference>
<dbReference type="GeneID" id="30156984"/>
<feature type="region of interest" description="Disordered" evidence="2">
    <location>
        <begin position="72"/>
        <end position="121"/>
    </location>
</feature>
<feature type="compositionally biased region" description="Polar residues" evidence="2">
    <location>
        <begin position="76"/>
        <end position="87"/>
    </location>
</feature>
<keyword evidence="4" id="KW-1185">Reference proteome</keyword>
<keyword evidence="1" id="KW-0175">Coiled coil</keyword>
<evidence type="ECO:0000256" key="1">
    <source>
        <dbReference type="SAM" id="Coils"/>
    </source>
</evidence>
<feature type="coiled-coil region" evidence="1">
    <location>
        <begin position="29"/>
        <end position="63"/>
    </location>
</feature>